<dbReference type="OrthoDB" id="3778277at2759"/>
<gene>
    <name evidence="3" type="ORF">FB567DRAFT_63222</name>
</gene>
<feature type="region of interest" description="Disordered" evidence="1">
    <location>
        <begin position="514"/>
        <end position="548"/>
    </location>
</feature>
<dbReference type="AlphaFoldDB" id="A0A8K0VXH9"/>
<dbReference type="Pfam" id="PF06985">
    <property type="entry name" value="HET"/>
    <property type="match status" value="1"/>
</dbReference>
<protein>
    <submittedName>
        <fullName evidence="3">Heterokaryon incompatibility protein-domain-containing protein</fullName>
    </submittedName>
</protein>
<evidence type="ECO:0000313" key="3">
    <source>
        <dbReference type="EMBL" id="KAH7086140.1"/>
    </source>
</evidence>
<sequence length="548" mass="63438">MEVYSHRRLDPELNAIRLLRIDKTHEGSPIVLSIRHANLDDNEPFNALSYAWGDESPLHDIVLHDGDKRTRFSVRQNLHDFLLTARNSEDDWSTKCIWIDQICINQKDHEERCHQVAQMAQIYSTALSTIVWPGLTSQEHDGGSDVASSTLLCDKDELEVIRNTPVALSEILHSEPALPSESAVRLLSMATGSLFRAPYWSRLWIIQEIVLASQVHVVIAGQIWDFNDFLLILAMLVARFKCPESKLERHIALDLQELQIKADLILFQQHLLSKLNIRLHSWADMFLVARRAKCTSPLDRVYGVMALVRKELQFYPDYTISPRQLLRSVLERQLSSATFRKSTWDTLFNILAYWEIFLEFEPIETMRDVPSEVLHKKFGDAKMKKSIVQRVLDDLKLPQPTIVMSLGARLNWKMASVILLDSYIHRADIDVCFSRIMKTNIDGHEPWSPEYQILEYIRLQQQLIKEAENLTYAPCVTRFRRRIVLSATHHDLKGWTRRSRSVIVQKLMAKNIRTSGNAKKNTRPLAYTPDQANERPFCAGRNASRRRR</sequence>
<accession>A0A8K0VXH9</accession>
<dbReference type="PANTHER" id="PTHR24148:SF73">
    <property type="entry name" value="HET DOMAIN PROTEIN (AFU_ORTHOLOGUE AFUA_8G01020)"/>
    <property type="match status" value="1"/>
</dbReference>
<evidence type="ECO:0000313" key="4">
    <source>
        <dbReference type="Proteomes" id="UP000813461"/>
    </source>
</evidence>
<keyword evidence="4" id="KW-1185">Reference proteome</keyword>
<reference evidence="3" key="1">
    <citation type="journal article" date="2021" name="Nat. Commun.">
        <title>Genetic determinants of endophytism in the Arabidopsis root mycobiome.</title>
        <authorList>
            <person name="Mesny F."/>
            <person name="Miyauchi S."/>
            <person name="Thiergart T."/>
            <person name="Pickel B."/>
            <person name="Atanasova L."/>
            <person name="Karlsson M."/>
            <person name="Huettel B."/>
            <person name="Barry K.W."/>
            <person name="Haridas S."/>
            <person name="Chen C."/>
            <person name="Bauer D."/>
            <person name="Andreopoulos W."/>
            <person name="Pangilinan J."/>
            <person name="LaButti K."/>
            <person name="Riley R."/>
            <person name="Lipzen A."/>
            <person name="Clum A."/>
            <person name="Drula E."/>
            <person name="Henrissat B."/>
            <person name="Kohler A."/>
            <person name="Grigoriev I.V."/>
            <person name="Martin F.M."/>
            <person name="Hacquard S."/>
        </authorList>
    </citation>
    <scope>NUCLEOTIDE SEQUENCE</scope>
    <source>
        <strain evidence="3">MPI-SDFR-AT-0120</strain>
    </source>
</reference>
<dbReference type="PANTHER" id="PTHR24148">
    <property type="entry name" value="ANKYRIN REPEAT DOMAIN-CONTAINING PROTEIN 39 HOMOLOG-RELATED"/>
    <property type="match status" value="1"/>
</dbReference>
<proteinExistence type="predicted"/>
<dbReference type="Proteomes" id="UP000813461">
    <property type="component" value="Unassembled WGS sequence"/>
</dbReference>
<comment type="caution">
    <text evidence="3">The sequence shown here is derived from an EMBL/GenBank/DDBJ whole genome shotgun (WGS) entry which is preliminary data.</text>
</comment>
<organism evidence="3 4">
    <name type="scientific">Paraphoma chrysanthemicola</name>
    <dbReference type="NCBI Taxonomy" id="798071"/>
    <lineage>
        <taxon>Eukaryota</taxon>
        <taxon>Fungi</taxon>
        <taxon>Dikarya</taxon>
        <taxon>Ascomycota</taxon>
        <taxon>Pezizomycotina</taxon>
        <taxon>Dothideomycetes</taxon>
        <taxon>Pleosporomycetidae</taxon>
        <taxon>Pleosporales</taxon>
        <taxon>Pleosporineae</taxon>
        <taxon>Phaeosphaeriaceae</taxon>
        <taxon>Paraphoma</taxon>
    </lineage>
</organism>
<dbReference type="InterPro" id="IPR052895">
    <property type="entry name" value="HetReg/Transcr_Mod"/>
</dbReference>
<name>A0A8K0VXH9_9PLEO</name>
<evidence type="ECO:0000256" key="1">
    <source>
        <dbReference type="SAM" id="MobiDB-lite"/>
    </source>
</evidence>
<evidence type="ECO:0000259" key="2">
    <source>
        <dbReference type="Pfam" id="PF06985"/>
    </source>
</evidence>
<dbReference type="InterPro" id="IPR010730">
    <property type="entry name" value="HET"/>
</dbReference>
<feature type="domain" description="Heterokaryon incompatibility" evidence="2">
    <location>
        <begin position="45"/>
        <end position="208"/>
    </location>
</feature>
<dbReference type="EMBL" id="JAGMVJ010000011">
    <property type="protein sequence ID" value="KAH7086140.1"/>
    <property type="molecule type" value="Genomic_DNA"/>
</dbReference>